<name>A0A644U6F2_9ZZZZ</name>
<protein>
    <recommendedName>
        <fullName evidence="1">CpXC domain-containing protein</fullName>
    </recommendedName>
</protein>
<dbReference type="EMBL" id="VSSQ01000081">
    <property type="protein sequence ID" value="MPL74506.1"/>
    <property type="molecule type" value="Genomic_DNA"/>
</dbReference>
<evidence type="ECO:0000259" key="1">
    <source>
        <dbReference type="Pfam" id="PF14353"/>
    </source>
</evidence>
<reference evidence="2" key="1">
    <citation type="submission" date="2019-08" db="EMBL/GenBank/DDBJ databases">
        <authorList>
            <person name="Kucharzyk K."/>
            <person name="Murdoch R.W."/>
            <person name="Higgins S."/>
            <person name="Loffler F."/>
        </authorList>
    </citation>
    <scope>NUCLEOTIDE SEQUENCE</scope>
</reference>
<feature type="domain" description="CpXC" evidence="1">
    <location>
        <begin position="8"/>
        <end position="126"/>
    </location>
</feature>
<proteinExistence type="predicted"/>
<dbReference type="Pfam" id="PF14353">
    <property type="entry name" value="CpXC"/>
    <property type="match status" value="1"/>
</dbReference>
<organism evidence="2">
    <name type="scientific">bioreactor metagenome</name>
    <dbReference type="NCBI Taxonomy" id="1076179"/>
    <lineage>
        <taxon>unclassified sequences</taxon>
        <taxon>metagenomes</taxon>
        <taxon>ecological metagenomes</taxon>
    </lineage>
</organism>
<evidence type="ECO:0000313" key="2">
    <source>
        <dbReference type="EMBL" id="MPL74506.1"/>
    </source>
</evidence>
<dbReference type="AlphaFoldDB" id="A0A644U6F2"/>
<accession>A0A644U6F2</accession>
<gene>
    <name evidence="2" type="ORF">SDC9_20318</name>
</gene>
<dbReference type="InterPro" id="IPR025682">
    <property type="entry name" value="CpXC_dom"/>
</dbReference>
<sequence>MKSEVQVITCPKCGSKQEFTLYRSINASNHDIREKFLDGSLMTLVCNNCGFSGAVEYPLLYHDLNEKFSLYFQPDSTERTISLQNVLPAHLLSEIRMRLVHTQDDMREKIFIFRDKLDDRIIELVKDSILKEMEAKKEKIIPEALYYAEDRFACEGRSLIFVPRLGTEYLDPIKIPFETYEKIKMLMHVIWERPVEGYTVVDNEWIRV</sequence>
<comment type="caution">
    <text evidence="2">The sequence shown here is derived from an EMBL/GenBank/DDBJ whole genome shotgun (WGS) entry which is preliminary data.</text>
</comment>